<gene>
    <name evidence="3" type="ORF">DRB17_15675</name>
</gene>
<feature type="transmembrane region" description="Helical" evidence="2">
    <location>
        <begin position="6"/>
        <end position="26"/>
    </location>
</feature>
<proteinExistence type="predicted"/>
<comment type="caution">
    <text evidence="3">The sequence shown here is derived from an EMBL/GenBank/DDBJ whole genome shotgun (WGS) entry which is preliminary data.</text>
</comment>
<feature type="compositionally biased region" description="Basic and acidic residues" evidence="1">
    <location>
        <begin position="36"/>
        <end position="52"/>
    </location>
</feature>
<sequence length="94" mass="10449">MTAMFGFSFGKLVVLVVVIAAVWYGFKYMSRLQYQREERARARDRIDRRQRGDPTAGPAPAPGEGAEDMVQCPTCKAYVAAKGARNCGRPDCPY</sequence>
<feature type="compositionally biased region" description="Low complexity" evidence="1">
    <location>
        <begin position="53"/>
        <end position="64"/>
    </location>
</feature>
<organism evidence="3 4">
    <name type="scientific">Ferruginivarius sediminum</name>
    <dbReference type="NCBI Taxonomy" id="2661937"/>
    <lineage>
        <taxon>Bacteria</taxon>
        <taxon>Pseudomonadati</taxon>
        <taxon>Pseudomonadota</taxon>
        <taxon>Alphaproteobacteria</taxon>
        <taxon>Rhodospirillales</taxon>
        <taxon>Rhodospirillaceae</taxon>
        <taxon>Ferruginivarius</taxon>
    </lineage>
</organism>
<protein>
    <submittedName>
        <fullName evidence="3">Uncharacterized protein</fullName>
    </submittedName>
</protein>
<feature type="region of interest" description="Disordered" evidence="1">
    <location>
        <begin position="36"/>
        <end position="67"/>
    </location>
</feature>
<keyword evidence="2" id="KW-1133">Transmembrane helix</keyword>
<evidence type="ECO:0000256" key="1">
    <source>
        <dbReference type="SAM" id="MobiDB-lite"/>
    </source>
</evidence>
<accession>A0A369T6F4</accession>
<dbReference type="AlphaFoldDB" id="A0A369T6F4"/>
<evidence type="ECO:0000313" key="4">
    <source>
        <dbReference type="Proteomes" id="UP000253941"/>
    </source>
</evidence>
<evidence type="ECO:0000313" key="3">
    <source>
        <dbReference type="EMBL" id="RDD60900.1"/>
    </source>
</evidence>
<keyword evidence="4" id="KW-1185">Reference proteome</keyword>
<keyword evidence="2" id="KW-0812">Transmembrane</keyword>
<keyword evidence="2" id="KW-0472">Membrane</keyword>
<dbReference type="RefSeq" id="WP_114583165.1">
    <property type="nucleotide sequence ID" value="NZ_QPMH01000018.1"/>
</dbReference>
<name>A0A369T6F4_9PROT</name>
<dbReference type="EMBL" id="QPMH01000018">
    <property type="protein sequence ID" value="RDD60900.1"/>
    <property type="molecule type" value="Genomic_DNA"/>
</dbReference>
<evidence type="ECO:0000256" key="2">
    <source>
        <dbReference type="SAM" id="Phobius"/>
    </source>
</evidence>
<dbReference type="Proteomes" id="UP000253941">
    <property type="component" value="Unassembled WGS sequence"/>
</dbReference>
<reference evidence="3 4" key="1">
    <citation type="submission" date="2018-07" db="EMBL/GenBank/DDBJ databases">
        <title>Venubactetium sediminum gen. nov., sp. nov., isolated from a marine solar saltern.</title>
        <authorList>
            <person name="Wang S."/>
        </authorList>
    </citation>
    <scope>NUCLEOTIDE SEQUENCE [LARGE SCALE GENOMIC DNA]</scope>
    <source>
        <strain evidence="3 4">WD2A32</strain>
    </source>
</reference>